<keyword evidence="2" id="KW-1185">Reference proteome</keyword>
<name>A0ABY1S266_9GAMM</name>
<dbReference type="EMBL" id="FXWV01000011">
    <property type="protein sequence ID" value="SMR75627.1"/>
    <property type="molecule type" value="Genomic_DNA"/>
</dbReference>
<protein>
    <submittedName>
        <fullName evidence="1">2'-5' RNA ligase superfamily protein</fullName>
    </submittedName>
</protein>
<organism evidence="1 2">
    <name type="scientific">Marinobacterium sediminicola</name>
    <dbReference type="NCBI Taxonomy" id="518898"/>
    <lineage>
        <taxon>Bacteria</taxon>
        <taxon>Pseudomonadati</taxon>
        <taxon>Pseudomonadota</taxon>
        <taxon>Gammaproteobacteria</taxon>
        <taxon>Oceanospirillales</taxon>
        <taxon>Oceanospirillaceae</taxon>
        <taxon>Marinobacterium</taxon>
    </lineage>
</organism>
<sequence length="256" mass="29041">MTSGDTHTLATELRDFPEWHRGIRHYAVWTLPVEEPAWIARIEYLQQQLAPLLHPGYDRQPHITLFAAGLVDNRHFADHHARQQANALQQLGLPVMTLVADELSTFSTAPWLGISAGDSQLLRIRQTLASVSAEDSPARDYRPHITLGFYQQAMRLDAVHRRLASLSESLPPLPPLQVKRLELCHYATHEIQGKLTVKDSIELTERPAMSQQPAAADPLEAIRQMRQEQLRVCALKQQTELGRLIHEAKDTREKDV</sequence>
<dbReference type="InterPro" id="IPR009097">
    <property type="entry name" value="Cyclic_Pdiesterase"/>
</dbReference>
<dbReference type="Proteomes" id="UP001159257">
    <property type="component" value="Unassembled WGS sequence"/>
</dbReference>
<gene>
    <name evidence="1" type="ORF">SAMN04487964_11119</name>
</gene>
<comment type="caution">
    <text evidence="1">The sequence shown here is derived from an EMBL/GenBank/DDBJ whole genome shotgun (WGS) entry which is preliminary data.</text>
</comment>
<evidence type="ECO:0000313" key="1">
    <source>
        <dbReference type="EMBL" id="SMR75627.1"/>
    </source>
</evidence>
<dbReference type="Gene3D" id="3.90.1140.10">
    <property type="entry name" value="Cyclic phosphodiesterase"/>
    <property type="match status" value="1"/>
</dbReference>
<dbReference type="GO" id="GO:0016874">
    <property type="term" value="F:ligase activity"/>
    <property type="evidence" value="ECO:0007669"/>
    <property type="project" value="UniProtKB-KW"/>
</dbReference>
<reference evidence="1 2" key="1">
    <citation type="submission" date="2017-05" db="EMBL/GenBank/DDBJ databases">
        <authorList>
            <person name="Varghese N."/>
            <person name="Submissions S."/>
        </authorList>
    </citation>
    <scope>NUCLEOTIDE SEQUENCE [LARGE SCALE GENOMIC DNA]</scope>
    <source>
        <strain evidence="1 2">CGMCC 1.7287</strain>
    </source>
</reference>
<dbReference type="RefSeq" id="WP_239041060.1">
    <property type="nucleotide sequence ID" value="NZ_BAAAEY010000011.1"/>
</dbReference>
<accession>A0ABY1S266</accession>
<dbReference type="Pfam" id="PF13563">
    <property type="entry name" value="2_5_RNA_ligase2"/>
    <property type="match status" value="1"/>
</dbReference>
<proteinExistence type="predicted"/>
<dbReference type="SUPFAM" id="SSF55144">
    <property type="entry name" value="LigT-like"/>
    <property type="match status" value="1"/>
</dbReference>
<evidence type="ECO:0000313" key="2">
    <source>
        <dbReference type="Proteomes" id="UP001159257"/>
    </source>
</evidence>
<keyword evidence="1" id="KW-0436">Ligase</keyword>